<dbReference type="AlphaFoldDB" id="A0A6A5X2W1"/>
<protein>
    <recommendedName>
        <fullName evidence="2">WW domain-containing protein</fullName>
    </recommendedName>
</protein>
<dbReference type="InterPro" id="IPR001202">
    <property type="entry name" value="WW_dom"/>
</dbReference>
<dbReference type="EMBL" id="ML977559">
    <property type="protein sequence ID" value="KAF2006726.1"/>
    <property type="molecule type" value="Genomic_DNA"/>
</dbReference>
<feature type="region of interest" description="Disordered" evidence="1">
    <location>
        <begin position="1"/>
        <end position="82"/>
    </location>
</feature>
<proteinExistence type="predicted"/>
<dbReference type="Pfam" id="PF00397">
    <property type="entry name" value="WW"/>
    <property type="match status" value="1"/>
</dbReference>
<dbReference type="OrthoDB" id="3801354at2759"/>
<feature type="domain" description="WW" evidence="2">
    <location>
        <begin position="73"/>
        <end position="107"/>
    </location>
</feature>
<dbReference type="PROSITE" id="PS50020">
    <property type="entry name" value="WW_DOMAIN_2"/>
    <property type="match status" value="1"/>
</dbReference>
<feature type="compositionally biased region" description="Pro residues" evidence="1">
    <location>
        <begin position="220"/>
        <end position="236"/>
    </location>
</feature>
<dbReference type="Proteomes" id="UP000799779">
    <property type="component" value="Unassembled WGS sequence"/>
</dbReference>
<organism evidence="3 4">
    <name type="scientific">Amniculicola lignicola CBS 123094</name>
    <dbReference type="NCBI Taxonomy" id="1392246"/>
    <lineage>
        <taxon>Eukaryota</taxon>
        <taxon>Fungi</taxon>
        <taxon>Dikarya</taxon>
        <taxon>Ascomycota</taxon>
        <taxon>Pezizomycotina</taxon>
        <taxon>Dothideomycetes</taxon>
        <taxon>Pleosporomycetidae</taxon>
        <taxon>Pleosporales</taxon>
        <taxon>Amniculicolaceae</taxon>
        <taxon>Amniculicola</taxon>
    </lineage>
</organism>
<evidence type="ECO:0000313" key="3">
    <source>
        <dbReference type="EMBL" id="KAF2006726.1"/>
    </source>
</evidence>
<dbReference type="SUPFAM" id="SSF51045">
    <property type="entry name" value="WW domain"/>
    <property type="match status" value="1"/>
</dbReference>
<dbReference type="PROSITE" id="PS01159">
    <property type="entry name" value="WW_DOMAIN_1"/>
    <property type="match status" value="1"/>
</dbReference>
<dbReference type="Gene3D" id="2.20.70.10">
    <property type="match status" value="1"/>
</dbReference>
<feature type="compositionally biased region" description="Gly residues" evidence="1">
    <location>
        <begin position="138"/>
        <end position="166"/>
    </location>
</feature>
<feature type="compositionally biased region" description="Low complexity" evidence="1">
    <location>
        <begin position="44"/>
        <end position="62"/>
    </location>
</feature>
<feature type="region of interest" description="Disordered" evidence="1">
    <location>
        <begin position="199"/>
        <end position="277"/>
    </location>
</feature>
<feature type="region of interest" description="Disordered" evidence="1">
    <location>
        <begin position="101"/>
        <end position="182"/>
    </location>
</feature>
<evidence type="ECO:0000256" key="1">
    <source>
        <dbReference type="SAM" id="MobiDB-lite"/>
    </source>
</evidence>
<dbReference type="InterPro" id="IPR036020">
    <property type="entry name" value="WW_dom_sf"/>
</dbReference>
<sequence length="277" mass="29615">MDFLKKKMKELLDDDKKPVPHDQQHTSQPSSDHGYPPQQQQHDSYTQQPYGQQPSYGGSAAPQGPPAPYGAPPPMPPRWIAQFDQSSQRWYYVEQASGRTQWDLPAHNPPQQGPYAPPGALYGQQQPGQDQRGLFGNAHGGNPHGGYGAPQAYGGHGDPYAGGYGDSHGKDHKEKKGPGMGMVAVAGVGGLAAGGLIGHAMADDSDDEHNVTYVQAAPASAPPAAAPTFQEPPPVPTHDADGDSISSSDRESLESDRQSLIEAQEEYQKEVEDAYDD</sequence>
<gene>
    <name evidence="3" type="ORF">P154DRAFT_529740</name>
</gene>
<reference evidence="3" key="1">
    <citation type="journal article" date="2020" name="Stud. Mycol.">
        <title>101 Dothideomycetes genomes: a test case for predicting lifestyles and emergence of pathogens.</title>
        <authorList>
            <person name="Haridas S."/>
            <person name="Albert R."/>
            <person name="Binder M."/>
            <person name="Bloem J."/>
            <person name="Labutti K."/>
            <person name="Salamov A."/>
            <person name="Andreopoulos B."/>
            <person name="Baker S."/>
            <person name="Barry K."/>
            <person name="Bills G."/>
            <person name="Bluhm B."/>
            <person name="Cannon C."/>
            <person name="Castanera R."/>
            <person name="Culley D."/>
            <person name="Daum C."/>
            <person name="Ezra D."/>
            <person name="Gonzalez J."/>
            <person name="Henrissat B."/>
            <person name="Kuo A."/>
            <person name="Liang C."/>
            <person name="Lipzen A."/>
            <person name="Lutzoni F."/>
            <person name="Magnuson J."/>
            <person name="Mondo S."/>
            <person name="Nolan M."/>
            <person name="Ohm R."/>
            <person name="Pangilinan J."/>
            <person name="Park H.-J."/>
            <person name="Ramirez L."/>
            <person name="Alfaro M."/>
            <person name="Sun H."/>
            <person name="Tritt A."/>
            <person name="Yoshinaga Y."/>
            <person name="Zwiers L.-H."/>
            <person name="Turgeon B."/>
            <person name="Goodwin S."/>
            <person name="Spatafora J."/>
            <person name="Crous P."/>
            <person name="Grigoriev I."/>
        </authorList>
    </citation>
    <scope>NUCLEOTIDE SEQUENCE</scope>
    <source>
        <strain evidence="3">CBS 123094</strain>
    </source>
</reference>
<feature type="compositionally biased region" description="Polar residues" evidence="1">
    <location>
        <begin position="25"/>
        <end position="43"/>
    </location>
</feature>
<feature type="compositionally biased region" description="Basic and acidic residues" evidence="1">
    <location>
        <begin position="167"/>
        <end position="177"/>
    </location>
</feature>
<feature type="compositionally biased region" description="Basic and acidic residues" evidence="1">
    <location>
        <begin position="266"/>
        <end position="277"/>
    </location>
</feature>
<name>A0A6A5X2W1_9PLEO</name>
<feature type="compositionally biased region" description="Pro residues" evidence="1">
    <location>
        <begin position="107"/>
        <end position="117"/>
    </location>
</feature>
<accession>A0A6A5X2W1</accession>
<evidence type="ECO:0000313" key="4">
    <source>
        <dbReference type="Proteomes" id="UP000799779"/>
    </source>
</evidence>
<evidence type="ECO:0000259" key="2">
    <source>
        <dbReference type="PROSITE" id="PS50020"/>
    </source>
</evidence>
<feature type="compositionally biased region" description="Pro residues" evidence="1">
    <location>
        <begin position="63"/>
        <end position="77"/>
    </location>
</feature>
<keyword evidence="4" id="KW-1185">Reference proteome</keyword>
<feature type="compositionally biased region" description="Basic and acidic residues" evidence="1">
    <location>
        <begin position="248"/>
        <end position="259"/>
    </location>
</feature>
<dbReference type="SMART" id="SM00456">
    <property type="entry name" value="WW"/>
    <property type="match status" value="1"/>
</dbReference>
<feature type="compositionally biased region" description="Basic and acidic residues" evidence="1">
    <location>
        <begin position="9"/>
        <end position="24"/>
    </location>
</feature>